<dbReference type="EMBL" id="CAJJDM010000112">
    <property type="protein sequence ID" value="CAD8099450.1"/>
    <property type="molecule type" value="Genomic_DNA"/>
</dbReference>
<gene>
    <name evidence="1" type="ORF">PPRIM_AZ9-3.1.T1090160</name>
</gene>
<dbReference type="AlphaFoldDB" id="A0A8S1P8N9"/>
<comment type="caution">
    <text evidence="1">The sequence shown here is derived from an EMBL/GenBank/DDBJ whole genome shotgun (WGS) entry which is preliminary data.</text>
</comment>
<organism evidence="1 2">
    <name type="scientific">Paramecium primaurelia</name>
    <dbReference type="NCBI Taxonomy" id="5886"/>
    <lineage>
        <taxon>Eukaryota</taxon>
        <taxon>Sar</taxon>
        <taxon>Alveolata</taxon>
        <taxon>Ciliophora</taxon>
        <taxon>Intramacronucleata</taxon>
        <taxon>Oligohymenophorea</taxon>
        <taxon>Peniculida</taxon>
        <taxon>Parameciidae</taxon>
        <taxon>Paramecium</taxon>
    </lineage>
</organism>
<reference evidence="1" key="1">
    <citation type="submission" date="2021-01" db="EMBL/GenBank/DDBJ databases">
        <authorList>
            <consortium name="Genoscope - CEA"/>
            <person name="William W."/>
        </authorList>
    </citation>
    <scope>NUCLEOTIDE SEQUENCE</scope>
</reference>
<evidence type="ECO:0000313" key="2">
    <source>
        <dbReference type="Proteomes" id="UP000688137"/>
    </source>
</evidence>
<proteinExistence type="predicted"/>
<accession>A0A8S1P8N9</accession>
<protein>
    <submittedName>
        <fullName evidence="1">Uncharacterized protein</fullName>
    </submittedName>
</protein>
<keyword evidence="2" id="KW-1185">Reference proteome</keyword>
<evidence type="ECO:0000313" key="1">
    <source>
        <dbReference type="EMBL" id="CAD8099450.1"/>
    </source>
</evidence>
<sequence length="144" mass="16859">MNHIWQKYSCAENMNNGILLIILLIQLLQQMEFYPSSKISFLTLTLRINQSSKCVRRTTQTINIQSSFYFTLNQISTDGSSVQFCLAQKYISLQVFIWFTRSVIISRIFTIQTIGTAYQRIILMYTLIFRLSNIKIFTQTQTES</sequence>
<name>A0A8S1P8N9_PARPR</name>
<dbReference type="Proteomes" id="UP000688137">
    <property type="component" value="Unassembled WGS sequence"/>
</dbReference>